<gene>
    <name evidence="1" type="ORF">M9Y10_032892</name>
</gene>
<dbReference type="Gene3D" id="3.80.10.10">
    <property type="entry name" value="Ribonuclease Inhibitor"/>
    <property type="match status" value="3"/>
</dbReference>
<evidence type="ECO:0000313" key="1">
    <source>
        <dbReference type="EMBL" id="KAK8838850.1"/>
    </source>
</evidence>
<dbReference type="EMBL" id="JAPFFF010000054">
    <property type="protein sequence ID" value="KAK8838850.1"/>
    <property type="molecule type" value="Genomic_DNA"/>
</dbReference>
<protein>
    <recommendedName>
        <fullName evidence="3">Surface antigen BspA-like</fullName>
    </recommendedName>
</protein>
<evidence type="ECO:0008006" key="3">
    <source>
        <dbReference type="Google" id="ProtNLM"/>
    </source>
</evidence>
<dbReference type="InterPro" id="IPR032675">
    <property type="entry name" value="LRR_dom_sf"/>
</dbReference>
<dbReference type="InterPro" id="IPR053139">
    <property type="entry name" value="Surface_bspA-like"/>
</dbReference>
<dbReference type="PANTHER" id="PTHR45661">
    <property type="entry name" value="SURFACE ANTIGEN"/>
    <property type="match status" value="1"/>
</dbReference>
<dbReference type="SUPFAM" id="SSF52058">
    <property type="entry name" value="L domain-like"/>
    <property type="match status" value="1"/>
</dbReference>
<dbReference type="Proteomes" id="UP001470230">
    <property type="component" value="Unassembled WGS sequence"/>
</dbReference>
<reference evidence="1 2" key="1">
    <citation type="submission" date="2024-04" db="EMBL/GenBank/DDBJ databases">
        <title>Tritrichomonas musculus Genome.</title>
        <authorList>
            <person name="Alves-Ferreira E."/>
            <person name="Grigg M."/>
            <person name="Lorenzi H."/>
            <person name="Galac M."/>
        </authorList>
    </citation>
    <scope>NUCLEOTIDE SEQUENCE [LARGE SCALE GENOMIC DNA]</scope>
    <source>
        <strain evidence="1 2">EAF2021</strain>
    </source>
</reference>
<evidence type="ECO:0000313" key="2">
    <source>
        <dbReference type="Proteomes" id="UP001470230"/>
    </source>
</evidence>
<accession>A0ABR2H019</accession>
<name>A0ABR2H019_9EUKA</name>
<proteinExistence type="predicted"/>
<dbReference type="Pfam" id="PF13306">
    <property type="entry name" value="LRR_5"/>
    <property type="match status" value="1"/>
</dbReference>
<organism evidence="1 2">
    <name type="scientific">Tritrichomonas musculus</name>
    <dbReference type="NCBI Taxonomy" id="1915356"/>
    <lineage>
        <taxon>Eukaryota</taxon>
        <taxon>Metamonada</taxon>
        <taxon>Parabasalia</taxon>
        <taxon>Tritrichomonadida</taxon>
        <taxon>Tritrichomonadidae</taxon>
        <taxon>Tritrichomonas</taxon>
    </lineage>
</organism>
<keyword evidence="2" id="KW-1185">Reference proteome</keyword>
<comment type="caution">
    <text evidence="1">The sequence shown here is derived from an EMBL/GenBank/DDBJ whole genome shotgun (WGS) entry which is preliminary data.</text>
</comment>
<dbReference type="InterPro" id="IPR026906">
    <property type="entry name" value="LRR_5"/>
</dbReference>
<sequence length="320" mass="35073">MSLVSKMKHNQANPNIQYLADLLAYFASIPNALYKNSYVTIKNENNQESFVLEKDVIENCLNDDYELLKYIQKFSEIEIKLQYPIDDFDTIYEYVKFLKSHCFTLKLRIFIAGTESTDLRFSCDEDISTVILDSSITEILSNDDKGSFEGCRSLESIIIPSTVNSIGDSAFYLCSKLAQITIPSSVKAIGKSAFCECSSLAQVTIPSSVTSIGGGAFCRCTSLTQVVNQSSIKTIERSTFCECESLVQINIPSSVTAIGGRAFYGCSSLVQIAVPSSVSSIGDDAFDKCSSMTHITLPSSIDASKLSLDSRVTVKKVNYG</sequence>
<dbReference type="PANTHER" id="PTHR45661:SF3">
    <property type="entry name" value="IG-LIKE DOMAIN-CONTAINING PROTEIN"/>
    <property type="match status" value="1"/>
</dbReference>